<comment type="caution">
    <text evidence="4">The sequence shown here is derived from an EMBL/GenBank/DDBJ whole genome shotgun (WGS) entry which is preliminary data.</text>
</comment>
<dbReference type="Pfam" id="PF12773">
    <property type="entry name" value="DZR"/>
    <property type="match status" value="1"/>
</dbReference>
<keyword evidence="1" id="KW-0597">Phosphoprotein</keyword>
<gene>
    <name evidence="4" type="ORF">GCM10011600_04990</name>
</gene>
<dbReference type="RefSeq" id="WP_191281781.1">
    <property type="nucleotide sequence ID" value="NZ_BNAI01000001.1"/>
</dbReference>
<sequence length="290" mass="31104">MSCRFCGTALPEGAQFCGECGRTVAAPSTQRPVLPEILFSSEPDPEPVARPVAVADSEYTCPQCDAAIDDDDVFCGECGFVLTSSYLSAPSDSLGDPRDTSQLDPLDEPPAEPAPVVEQPVVEEPVVEEPVTEQPVVEPPAVTTPPTPKILRKAPDPFPWGQNPRLSSVDLEPTRIVGAVPTEERFVLQFSTGESVTVSGAGLVGRNPAAQPGEVVDQLVTVFDAGKSVSKTHLEFGQEGGRFWVSDRYSTNGSTVRQPDADPKRCEPGRRYFVARGTRVDIGEQFFVVS</sequence>
<dbReference type="Pfam" id="PF00498">
    <property type="entry name" value="FHA"/>
    <property type="match status" value="1"/>
</dbReference>
<protein>
    <recommendedName>
        <fullName evidence="3">FHA domain-containing protein</fullName>
    </recommendedName>
</protein>
<feature type="compositionally biased region" description="Low complexity" evidence="2">
    <location>
        <begin position="114"/>
        <end position="124"/>
    </location>
</feature>
<reference evidence="4" key="2">
    <citation type="submission" date="2020-09" db="EMBL/GenBank/DDBJ databases">
        <authorList>
            <person name="Sun Q."/>
            <person name="Zhou Y."/>
        </authorList>
    </citation>
    <scope>NUCLEOTIDE SEQUENCE</scope>
    <source>
        <strain evidence="4">CGMCC 1.16548</strain>
    </source>
</reference>
<feature type="domain" description="FHA" evidence="3">
    <location>
        <begin position="202"/>
        <end position="256"/>
    </location>
</feature>
<evidence type="ECO:0000313" key="4">
    <source>
        <dbReference type="EMBL" id="GHF07341.1"/>
    </source>
</evidence>
<dbReference type="PROSITE" id="PS50006">
    <property type="entry name" value="FHA_DOMAIN"/>
    <property type="match status" value="1"/>
</dbReference>
<evidence type="ECO:0000259" key="3">
    <source>
        <dbReference type="PROSITE" id="PS50006"/>
    </source>
</evidence>
<feature type="compositionally biased region" description="Low complexity" evidence="2">
    <location>
        <begin position="132"/>
        <end position="141"/>
    </location>
</feature>
<dbReference type="InterPro" id="IPR000253">
    <property type="entry name" value="FHA_dom"/>
</dbReference>
<dbReference type="Gene3D" id="2.60.200.20">
    <property type="match status" value="1"/>
</dbReference>
<evidence type="ECO:0000256" key="1">
    <source>
        <dbReference type="ARBA" id="ARBA00022553"/>
    </source>
</evidence>
<organism evidence="4 5">
    <name type="scientific">Pseudolysinimonas yzui</name>
    <dbReference type="NCBI Taxonomy" id="2708254"/>
    <lineage>
        <taxon>Bacteria</taxon>
        <taxon>Bacillati</taxon>
        <taxon>Actinomycetota</taxon>
        <taxon>Actinomycetes</taxon>
        <taxon>Micrococcales</taxon>
        <taxon>Microbacteriaceae</taxon>
        <taxon>Pseudolysinimonas</taxon>
    </lineage>
</organism>
<dbReference type="SUPFAM" id="SSF49879">
    <property type="entry name" value="SMAD/FHA domain"/>
    <property type="match status" value="1"/>
</dbReference>
<dbReference type="InterPro" id="IPR008984">
    <property type="entry name" value="SMAD_FHA_dom_sf"/>
</dbReference>
<name>A0A8J3GNI4_9MICO</name>
<reference evidence="4" key="1">
    <citation type="journal article" date="2014" name="Int. J. Syst. Evol. Microbiol.">
        <title>Complete genome sequence of Corynebacterium casei LMG S-19264T (=DSM 44701T), isolated from a smear-ripened cheese.</title>
        <authorList>
            <consortium name="US DOE Joint Genome Institute (JGI-PGF)"/>
            <person name="Walter F."/>
            <person name="Albersmeier A."/>
            <person name="Kalinowski J."/>
            <person name="Ruckert C."/>
        </authorList>
    </citation>
    <scope>NUCLEOTIDE SEQUENCE</scope>
    <source>
        <strain evidence="4">CGMCC 1.16548</strain>
    </source>
</reference>
<feature type="region of interest" description="Disordered" evidence="2">
    <location>
        <begin position="89"/>
        <end position="149"/>
    </location>
</feature>
<dbReference type="InterPro" id="IPR025874">
    <property type="entry name" value="DZR"/>
</dbReference>
<dbReference type="Proteomes" id="UP000617531">
    <property type="component" value="Unassembled WGS sequence"/>
</dbReference>
<keyword evidence="5" id="KW-1185">Reference proteome</keyword>
<dbReference type="AlphaFoldDB" id="A0A8J3GNI4"/>
<evidence type="ECO:0000256" key="2">
    <source>
        <dbReference type="SAM" id="MobiDB-lite"/>
    </source>
</evidence>
<proteinExistence type="predicted"/>
<accession>A0A8J3GNI4</accession>
<evidence type="ECO:0000313" key="5">
    <source>
        <dbReference type="Proteomes" id="UP000617531"/>
    </source>
</evidence>
<dbReference type="EMBL" id="BNAI01000001">
    <property type="protein sequence ID" value="GHF07341.1"/>
    <property type="molecule type" value="Genomic_DNA"/>
</dbReference>